<evidence type="ECO:0000256" key="2">
    <source>
        <dbReference type="ARBA" id="ARBA00049106"/>
    </source>
</evidence>
<reference evidence="3 4" key="1">
    <citation type="submission" date="2019-05" db="EMBL/GenBank/DDBJ databases">
        <authorList>
            <person name="Lee S.D."/>
        </authorList>
    </citation>
    <scope>NUCLEOTIDE SEQUENCE [LARGE SCALE GENOMIC DNA]</scope>
    <source>
        <strain evidence="3 4">YC2-7</strain>
    </source>
</reference>
<proteinExistence type="inferred from homology"/>
<comment type="caution">
    <text evidence="3">The sequence shown here is derived from an EMBL/GenBank/DDBJ whole genome shotgun (WGS) entry which is preliminary data.</text>
</comment>
<evidence type="ECO:0000313" key="3">
    <source>
        <dbReference type="EMBL" id="NMN98123.1"/>
    </source>
</evidence>
<dbReference type="InterPro" id="IPR004378">
    <property type="entry name" value="F420H2_quin_Rdtase"/>
</dbReference>
<sequence>MTEKAFPDVRWHRARPRLKKALTAFGSTRAGSWWIRTVTPLDRALLARSKGRMTMFGPTGIALILLTTTGRKSGLPRTTPLIYTRDGDRLFVVGSNFGQAGHPTWTANLLANPEAIVTMAGKEIPVIAELITGAEWDRAFATFSDYTHAYDAYLDRTDRTFRIFALTAR</sequence>
<accession>A0A848KGI9</accession>
<organism evidence="3 4">
    <name type="scientific">Antrihabitans stalactiti</name>
    <dbReference type="NCBI Taxonomy" id="2584121"/>
    <lineage>
        <taxon>Bacteria</taxon>
        <taxon>Bacillati</taxon>
        <taxon>Actinomycetota</taxon>
        <taxon>Actinomycetes</taxon>
        <taxon>Mycobacteriales</taxon>
        <taxon>Nocardiaceae</taxon>
        <taxon>Antrihabitans</taxon>
    </lineage>
</organism>
<dbReference type="EMBL" id="VCQU01000009">
    <property type="protein sequence ID" value="NMN98123.1"/>
    <property type="molecule type" value="Genomic_DNA"/>
</dbReference>
<dbReference type="RefSeq" id="WP_169591802.1">
    <property type="nucleotide sequence ID" value="NZ_VCQU01000009.1"/>
</dbReference>
<gene>
    <name evidence="3" type="ORF">FGL95_24075</name>
</gene>
<dbReference type="Pfam" id="PF04075">
    <property type="entry name" value="F420H2_quin_red"/>
    <property type="match status" value="1"/>
</dbReference>
<evidence type="ECO:0000256" key="1">
    <source>
        <dbReference type="ARBA" id="ARBA00008710"/>
    </source>
</evidence>
<dbReference type="SUPFAM" id="SSF50475">
    <property type="entry name" value="FMN-binding split barrel"/>
    <property type="match status" value="1"/>
</dbReference>
<dbReference type="GO" id="GO:0070967">
    <property type="term" value="F:coenzyme F420 binding"/>
    <property type="evidence" value="ECO:0007669"/>
    <property type="project" value="TreeGrafter"/>
</dbReference>
<dbReference type="GO" id="GO:0016491">
    <property type="term" value="F:oxidoreductase activity"/>
    <property type="evidence" value="ECO:0007669"/>
    <property type="project" value="InterPro"/>
</dbReference>
<name>A0A848KGI9_9NOCA</name>
<evidence type="ECO:0000313" key="4">
    <source>
        <dbReference type="Proteomes" id="UP000535543"/>
    </source>
</evidence>
<dbReference type="PANTHER" id="PTHR39428">
    <property type="entry name" value="F420H(2)-DEPENDENT QUINONE REDUCTASE RV1261C"/>
    <property type="match status" value="1"/>
</dbReference>
<comment type="similarity">
    <text evidence="1">Belongs to the F420H(2)-dependent quinone reductase family.</text>
</comment>
<dbReference type="GO" id="GO:0005886">
    <property type="term" value="C:plasma membrane"/>
    <property type="evidence" value="ECO:0007669"/>
    <property type="project" value="TreeGrafter"/>
</dbReference>
<dbReference type="AlphaFoldDB" id="A0A848KGI9"/>
<reference evidence="3 4" key="2">
    <citation type="submission" date="2020-06" db="EMBL/GenBank/DDBJ databases">
        <title>Antribacter stalactiti gen. nov., sp. nov., a new member of the family Nacardiaceae isolated from a cave.</title>
        <authorList>
            <person name="Kim I.S."/>
        </authorList>
    </citation>
    <scope>NUCLEOTIDE SEQUENCE [LARGE SCALE GENOMIC DNA]</scope>
    <source>
        <strain evidence="3 4">YC2-7</strain>
    </source>
</reference>
<protein>
    <submittedName>
        <fullName evidence="3">Nitroreductase family deazaflavin-dependent oxidoreductase</fullName>
    </submittedName>
</protein>
<comment type="catalytic activity">
    <reaction evidence="2">
        <text>oxidized coenzyme F420-(gamma-L-Glu)(n) + a quinol + H(+) = reduced coenzyme F420-(gamma-L-Glu)(n) + a quinone</text>
        <dbReference type="Rhea" id="RHEA:39663"/>
        <dbReference type="Rhea" id="RHEA-COMP:12939"/>
        <dbReference type="Rhea" id="RHEA-COMP:14378"/>
        <dbReference type="ChEBI" id="CHEBI:15378"/>
        <dbReference type="ChEBI" id="CHEBI:24646"/>
        <dbReference type="ChEBI" id="CHEBI:132124"/>
        <dbReference type="ChEBI" id="CHEBI:133980"/>
        <dbReference type="ChEBI" id="CHEBI:139511"/>
    </reaction>
</comment>
<dbReference type="PANTHER" id="PTHR39428:SF1">
    <property type="entry name" value="F420H(2)-DEPENDENT QUINONE REDUCTASE RV1261C"/>
    <property type="match status" value="1"/>
</dbReference>
<dbReference type="NCBIfam" id="TIGR00026">
    <property type="entry name" value="hi_GC_TIGR00026"/>
    <property type="match status" value="1"/>
</dbReference>
<dbReference type="Proteomes" id="UP000535543">
    <property type="component" value="Unassembled WGS sequence"/>
</dbReference>
<keyword evidence="4" id="KW-1185">Reference proteome</keyword>
<dbReference type="Gene3D" id="2.30.110.10">
    <property type="entry name" value="Electron Transport, Fmn-binding Protein, Chain A"/>
    <property type="match status" value="1"/>
</dbReference>
<dbReference type="InterPro" id="IPR012349">
    <property type="entry name" value="Split_barrel_FMN-bd"/>
</dbReference>